<dbReference type="PANTHER" id="PTHR30328">
    <property type="entry name" value="TRANSCRIPTIONAL REPRESSOR"/>
    <property type="match status" value="1"/>
</dbReference>
<dbReference type="EMBL" id="FNQK01000010">
    <property type="protein sequence ID" value="SEA34167.1"/>
    <property type="molecule type" value="Genomic_DNA"/>
</dbReference>
<feature type="domain" description="HTH tetR-type" evidence="3">
    <location>
        <begin position="18"/>
        <end position="78"/>
    </location>
</feature>
<feature type="DNA-binding region" description="H-T-H motif" evidence="2">
    <location>
        <begin position="41"/>
        <end position="60"/>
    </location>
</feature>
<evidence type="ECO:0000259" key="3">
    <source>
        <dbReference type="PROSITE" id="PS50977"/>
    </source>
</evidence>
<dbReference type="PRINTS" id="PR00455">
    <property type="entry name" value="HTHTETR"/>
</dbReference>
<dbReference type="Proteomes" id="UP000198846">
    <property type="component" value="Unassembled WGS sequence"/>
</dbReference>
<dbReference type="PROSITE" id="PS50977">
    <property type="entry name" value="HTH_TETR_2"/>
    <property type="match status" value="1"/>
</dbReference>
<name>A0A1H4AE05_BIZPA</name>
<dbReference type="Pfam" id="PF00440">
    <property type="entry name" value="TetR_N"/>
    <property type="match status" value="1"/>
</dbReference>
<proteinExistence type="predicted"/>
<gene>
    <name evidence="4" type="ORF">SAMN04487990_110129</name>
</gene>
<dbReference type="InterPro" id="IPR001647">
    <property type="entry name" value="HTH_TetR"/>
</dbReference>
<protein>
    <submittedName>
        <fullName evidence="4">Transcriptional regulator, TetR family</fullName>
    </submittedName>
</protein>
<dbReference type="STRING" id="283786.SAMN04487990_110129"/>
<keyword evidence="1 2" id="KW-0238">DNA-binding</keyword>
<evidence type="ECO:0000313" key="5">
    <source>
        <dbReference type="Proteomes" id="UP000198846"/>
    </source>
</evidence>
<dbReference type="InterPro" id="IPR050109">
    <property type="entry name" value="HTH-type_TetR-like_transc_reg"/>
</dbReference>
<dbReference type="SUPFAM" id="SSF48498">
    <property type="entry name" value="Tetracyclin repressor-like, C-terminal domain"/>
    <property type="match status" value="1"/>
</dbReference>
<dbReference type="AlphaFoldDB" id="A0A1H4AE05"/>
<evidence type="ECO:0000256" key="2">
    <source>
        <dbReference type="PROSITE-ProRule" id="PRU00335"/>
    </source>
</evidence>
<organism evidence="4 5">
    <name type="scientific">Bizionia paragorgiae</name>
    <dbReference type="NCBI Taxonomy" id="283786"/>
    <lineage>
        <taxon>Bacteria</taxon>
        <taxon>Pseudomonadati</taxon>
        <taxon>Bacteroidota</taxon>
        <taxon>Flavobacteriia</taxon>
        <taxon>Flavobacteriales</taxon>
        <taxon>Flavobacteriaceae</taxon>
        <taxon>Bizionia</taxon>
    </lineage>
</organism>
<dbReference type="Gene3D" id="1.10.357.10">
    <property type="entry name" value="Tetracycline Repressor, domain 2"/>
    <property type="match status" value="1"/>
</dbReference>
<dbReference type="InterPro" id="IPR009057">
    <property type="entry name" value="Homeodomain-like_sf"/>
</dbReference>
<keyword evidence="5" id="KW-1185">Reference proteome</keyword>
<accession>A0A1H4AE05</accession>
<dbReference type="SUPFAM" id="SSF46689">
    <property type="entry name" value="Homeodomain-like"/>
    <property type="match status" value="1"/>
</dbReference>
<reference evidence="4 5" key="1">
    <citation type="submission" date="2016-10" db="EMBL/GenBank/DDBJ databases">
        <authorList>
            <person name="de Groot N.N."/>
        </authorList>
    </citation>
    <scope>NUCLEOTIDE SEQUENCE [LARGE SCALE GENOMIC DNA]</scope>
    <source>
        <strain evidence="4 5">DSM 23842</strain>
    </source>
</reference>
<dbReference type="PANTHER" id="PTHR30328:SF54">
    <property type="entry name" value="HTH-TYPE TRANSCRIPTIONAL REPRESSOR SCO4008"/>
    <property type="match status" value="1"/>
</dbReference>
<evidence type="ECO:0000256" key="1">
    <source>
        <dbReference type="ARBA" id="ARBA00023125"/>
    </source>
</evidence>
<sequence>MLTNWLNLIVKMSKKKDKNTEVQILEAAKTVFQSKGMDGARMQEIADTAGINKAMLHYYFRSKQLLFEAVFKNAFSLLAPQLNAILNDDSSLSVKITNFTVDYNTFMLKHPYLPNFIIQELNRNENFIEKLKETTGFPTLDKFRLKVNEEITKGRIIPIDADQLFVNILALNIFPFIGKPLIKAFANQDEKSYKTFVDQRKTAVVDFIINSIKKH</sequence>
<dbReference type="InterPro" id="IPR036271">
    <property type="entry name" value="Tet_transcr_reg_TetR-rel_C_sf"/>
</dbReference>
<dbReference type="GO" id="GO:0003677">
    <property type="term" value="F:DNA binding"/>
    <property type="evidence" value="ECO:0007669"/>
    <property type="project" value="UniProtKB-UniRule"/>
</dbReference>
<evidence type="ECO:0000313" key="4">
    <source>
        <dbReference type="EMBL" id="SEA34167.1"/>
    </source>
</evidence>